<dbReference type="PANTHER" id="PTHR41252:SF1">
    <property type="entry name" value="BLR2505 PROTEIN"/>
    <property type="match status" value="1"/>
</dbReference>
<dbReference type="GO" id="GO:0016853">
    <property type="term" value="F:isomerase activity"/>
    <property type="evidence" value="ECO:0007669"/>
    <property type="project" value="UniProtKB-KW"/>
</dbReference>
<dbReference type="EMBL" id="BSNK01000002">
    <property type="protein sequence ID" value="GLQ24394.1"/>
    <property type="molecule type" value="Genomic_DNA"/>
</dbReference>
<dbReference type="InterPro" id="IPR037401">
    <property type="entry name" value="SnoaL-like"/>
</dbReference>
<protein>
    <submittedName>
        <fullName evidence="2">Ketosteroid isomerase</fullName>
    </submittedName>
</protein>
<feature type="domain" description="SnoaL-like" evidence="1">
    <location>
        <begin position="12"/>
        <end position="118"/>
    </location>
</feature>
<keyword evidence="2" id="KW-0413">Isomerase</keyword>
<dbReference type="SUPFAM" id="SSF54427">
    <property type="entry name" value="NTF2-like"/>
    <property type="match status" value="1"/>
</dbReference>
<dbReference type="Proteomes" id="UP001161391">
    <property type="component" value="Unassembled WGS sequence"/>
</dbReference>
<comment type="caution">
    <text evidence="2">The sequence shown here is derived from an EMBL/GenBank/DDBJ whole genome shotgun (WGS) entry which is preliminary data.</text>
</comment>
<dbReference type="InterPro" id="IPR032710">
    <property type="entry name" value="NTF2-like_dom_sf"/>
</dbReference>
<organism evidence="2 3">
    <name type="scientific">Algimonas ampicilliniresistens</name>
    <dbReference type="NCBI Taxonomy" id="1298735"/>
    <lineage>
        <taxon>Bacteria</taxon>
        <taxon>Pseudomonadati</taxon>
        <taxon>Pseudomonadota</taxon>
        <taxon>Alphaproteobacteria</taxon>
        <taxon>Maricaulales</taxon>
        <taxon>Robiginitomaculaceae</taxon>
        <taxon>Algimonas</taxon>
    </lineage>
</organism>
<proteinExistence type="predicted"/>
<name>A0ABQ5VA51_9PROT</name>
<evidence type="ECO:0000313" key="3">
    <source>
        <dbReference type="Proteomes" id="UP001161391"/>
    </source>
</evidence>
<gene>
    <name evidence="2" type="ORF">GCM10007853_22680</name>
</gene>
<evidence type="ECO:0000313" key="2">
    <source>
        <dbReference type="EMBL" id="GLQ24394.1"/>
    </source>
</evidence>
<keyword evidence="3" id="KW-1185">Reference proteome</keyword>
<evidence type="ECO:0000259" key="1">
    <source>
        <dbReference type="Pfam" id="PF12680"/>
    </source>
</evidence>
<dbReference type="Gene3D" id="3.10.450.50">
    <property type="match status" value="1"/>
</dbReference>
<sequence length="135" mass="14943">MTAKPATKTLIQTIYDGFAEGDMAKVTSVMADDIVWNEAQGNPYADLNPYIGPDKILSGLFSRLGGEWDYFHATPEEFIVDGERVVALGHYKAQHKTTGKEMDAPFVHVWTVQNGKLTTFQQYTDTAAHVDAMGE</sequence>
<accession>A0ABQ5VA51</accession>
<dbReference type="PANTHER" id="PTHR41252">
    <property type="entry name" value="BLR2505 PROTEIN"/>
    <property type="match status" value="1"/>
</dbReference>
<reference evidence="2" key="1">
    <citation type="journal article" date="2014" name="Int. J. Syst. Evol. Microbiol.">
        <title>Complete genome of a new Firmicutes species belonging to the dominant human colonic microbiota ('Ruminococcus bicirculans') reveals two chromosomes and a selective capacity to utilize plant glucans.</title>
        <authorList>
            <consortium name="NISC Comparative Sequencing Program"/>
            <person name="Wegmann U."/>
            <person name="Louis P."/>
            <person name="Goesmann A."/>
            <person name="Henrissat B."/>
            <person name="Duncan S.H."/>
            <person name="Flint H.J."/>
        </authorList>
    </citation>
    <scope>NUCLEOTIDE SEQUENCE</scope>
    <source>
        <strain evidence="2">NBRC 108219</strain>
    </source>
</reference>
<dbReference type="Pfam" id="PF12680">
    <property type="entry name" value="SnoaL_2"/>
    <property type="match status" value="1"/>
</dbReference>
<reference evidence="2" key="2">
    <citation type="submission" date="2023-01" db="EMBL/GenBank/DDBJ databases">
        <title>Draft genome sequence of Algimonas ampicilliniresistens strain NBRC 108219.</title>
        <authorList>
            <person name="Sun Q."/>
            <person name="Mori K."/>
        </authorList>
    </citation>
    <scope>NUCLEOTIDE SEQUENCE</scope>
    <source>
        <strain evidence="2">NBRC 108219</strain>
    </source>
</reference>